<feature type="region of interest" description="Disordered" evidence="1">
    <location>
        <begin position="93"/>
        <end position="130"/>
    </location>
</feature>
<evidence type="ECO:0000256" key="1">
    <source>
        <dbReference type="SAM" id="MobiDB-lite"/>
    </source>
</evidence>
<sequence>MLSSGIPVRAIRALLVPVACATCLLGACNASGSQGGTVEVTSQIGNYPSQAISQDSSNSQAALGNMPAELPASDVAEYPGLVQDPVVIQPSPVTEIQESPPSSLSLGRVESGGAAEPSTTPDLPTPTQPAPPVIEPGAAQAVENLASSQERVLASQALGLIEYDWQNSLKGWELRFLGSRTGYRGMTYPDDRRIEVYLRDGDTPTSLAHVVAHELGHAVDLTFFDDGDRRAWMSARKVGSGVPWFVGPGGADFSSGCGDFAESFAWWQVGPPAWFSELGSPPTAAQLGILVGLVVLPGLPR</sequence>
<accession>A0A6J6PL12</accession>
<dbReference type="SUPFAM" id="SSF55486">
    <property type="entry name" value="Metalloproteases ('zincins'), catalytic domain"/>
    <property type="match status" value="1"/>
</dbReference>
<gene>
    <name evidence="2" type="ORF">UFOPK2582_00744</name>
</gene>
<name>A0A6J6PL12_9ZZZZ</name>
<dbReference type="EMBL" id="CAEZXS010000071">
    <property type="protein sequence ID" value="CAB4697128.1"/>
    <property type="molecule type" value="Genomic_DNA"/>
</dbReference>
<evidence type="ECO:0000313" key="2">
    <source>
        <dbReference type="EMBL" id="CAB4697128.1"/>
    </source>
</evidence>
<reference evidence="2" key="1">
    <citation type="submission" date="2020-05" db="EMBL/GenBank/DDBJ databases">
        <authorList>
            <person name="Chiriac C."/>
            <person name="Salcher M."/>
            <person name="Ghai R."/>
            <person name="Kavagutti S V."/>
        </authorList>
    </citation>
    <scope>NUCLEOTIDE SEQUENCE</scope>
</reference>
<feature type="compositionally biased region" description="Polar residues" evidence="1">
    <location>
        <begin position="93"/>
        <end position="105"/>
    </location>
</feature>
<dbReference type="AlphaFoldDB" id="A0A6J6PL12"/>
<protein>
    <submittedName>
        <fullName evidence="2">Unannotated protein</fullName>
    </submittedName>
</protein>
<organism evidence="2">
    <name type="scientific">freshwater metagenome</name>
    <dbReference type="NCBI Taxonomy" id="449393"/>
    <lineage>
        <taxon>unclassified sequences</taxon>
        <taxon>metagenomes</taxon>
        <taxon>ecological metagenomes</taxon>
    </lineage>
</organism>
<proteinExistence type="predicted"/>